<keyword evidence="2" id="KW-0963">Cytoplasm</keyword>
<dbReference type="GO" id="GO:0005634">
    <property type="term" value="C:nucleus"/>
    <property type="evidence" value="ECO:0007669"/>
    <property type="project" value="TreeGrafter"/>
</dbReference>
<dbReference type="InterPro" id="IPR057766">
    <property type="entry name" value="Znf-C2H2_OTU1-like_C"/>
</dbReference>
<dbReference type="SUPFAM" id="SSF54236">
    <property type="entry name" value="Ubiquitin-like"/>
    <property type="match status" value="1"/>
</dbReference>
<sequence length="248" mass="27720">GDVIQDGEQTPQSLICQDCQMLLRNAEAAQRHALRTEHVNFAESTTVIKPLTEEEKRIQLAALRDRLAERRAAKAQVEKEEQKSAEKIRRKAGQDLTEAKARLEEKEMKQRIAAKKKEKEDEQKARAQIKAQIEADKADRLRKKQEAVNVAAAANAATGPAASSAPASAKVYTETRLQIRQPEGQQPIVHTFQASDKLSAVYEFVRGQRQGNFRLMTTFPRRVLDGDDLEKSLSELQLVPSGVLVVTN</sequence>
<dbReference type="Proteomes" id="UP000749646">
    <property type="component" value="Unassembled WGS sequence"/>
</dbReference>
<evidence type="ECO:0000256" key="1">
    <source>
        <dbReference type="ARBA" id="ARBA00004496"/>
    </source>
</evidence>
<dbReference type="EMBL" id="JAAAHW010001845">
    <property type="protein sequence ID" value="KAF9993421.1"/>
    <property type="molecule type" value="Genomic_DNA"/>
</dbReference>
<feature type="domain" description="UBX" evidence="4">
    <location>
        <begin position="170"/>
        <end position="246"/>
    </location>
</feature>
<dbReference type="AlphaFoldDB" id="A0A9P6MDJ6"/>
<evidence type="ECO:0000313" key="5">
    <source>
        <dbReference type="EMBL" id="KAF9993421.1"/>
    </source>
</evidence>
<dbReference type="Pfam" id="PF24560">
    <property type="entry name" value="zf-C2H2_OTU1_C"/>
    <property type="match status" value="1"/>
</dbReference>
<dbReference type="PANTHER" id="PTHR46340">
    <property type="entry name" value="UBX DOMAIN-CONTAINING PROTEIN 1"/>
    <property type="match status" value="1"/>
</dbReference>
<dbReference type="GO" id="GO:0031397">
    <property type="term" value="P:negative regulation of protein ubiquitination"/>
    <property type="evidence" value="ECO:0007669"/>
    <property type="project" value="TreeGrafter"/>
</dbReference>
<comment type="subcellular location">
    <subcellularLocation>
        <location evidence="1">Cytoplasm</location>
    </subcellularLocation>
</comment>
<evidence type="ECO:0000256" key="3">
    <source>
        <dbReference type="SAM" id="MobiDB-lite"/>
    </source>
</evidence>
<dbReference type="GO" id="GO:0036435">
    <property type="term" value="F:K48-linked polyubiquitin modification-dependent protein binding"/>
    <property type="evidence" value="ECO:0007669"/>
    <property type="project" value="TreeGrafter"/>
</dbReference>
<dbReference type="InterPro" id="IPR029071">
    <property type="entry name" value="Ubiquitin-like_domsf"/>
</dbReference>
<dbReference type="Gene3D" id="3.10.20.90">
    <property type="entry name" value="Phosphatidylinositol 3-kinase Catalytic Subunit, Chain A, domain 1"/>
    <property type="match status" value="1"/>
</dbReference>
<dbReference type="GO" id="GO:0032435">
    <property type="term" value="P:negative regulation of proteasomal ubiquitin-dependent protein catabolic process"/>
    <property type="evidence" value="ECO:0007669"/>
    <property type="project" value="TreeGrafter"/>
</dbReference>
<name>A0A9P6MDJ6_9FUNG</name>
<dbReference type="InterPro" id="IPR001012">
    <property type="entry name" value="UBX_dom"/>
</dbReference>
<dbReference type="PANTHER" id="PTHR46340:SF1">
    <property type="entry name" value="UBX DOMAIN-CONTAINING PROTEIN 1"/>
    <property type="match status" value="1"/>
</dbReference>
<proteinExistence type="predicted"/>
<feature type="compositionally biased region" description="Basic and acidic residues" evidence="3">
    <location>
        <begin position="75"/>
        <end position="87"/>
    </location>
</feature>
<reference evidence="5" key="1">
    <citation type="journal article" date="2020" name="Fungal Divers.">
        <title>Resolving the Mortierellaceae phylogeny through synthesis of multi-gene phylogenetics and phylogenomics.</title>
        <authorList>
            <person name="Vandepol N."/>
            <person name="Liber J."/>
            <person name="Desiro A."/>
            <person name="Na H."/>
            <person name="Kennedy M."/>
            <person name="Barry K."/>
            <person name="Grigoriev I.V."/>
            <person name="Miller A.N."/>
            <person name="O'Donnell K."/>
            <person name="Stajich J.E."/>
            <person name="Bonito G."/>
        </authorList>
    </citation>
    <scope>NUCLEOTIDE SEQUENCE</scope>
    <source>
        <strain evidence="5">MES-2147</strain>
    </source>
</reference>
<dbReference type="PROSITE" id="PS50033">
    <property type="entry name" value="UBX"/>
    <property type="match status" value="1"/>
</dbReference>
<evidence type="ECO:0000313" key="6">
    <source>
        <dbReference type="Proteomes" id="UP000749646"/>
    </source>
</evidence>
<comment type="caution">
    <text evidence="5">The sequence shown here is derived from an EMBL/GenBank/DDBJ whole genome shotgun (WGS) entry which is preliminary data.</text>
</comment>
<organism evidence="5 6">
    <name type="scientific">Modicella reniformis</name>
    <dbReference type="NCBI Taxonomy" id="1440133"/>
    <lineage>
        <taxon>Eukaryota</taxon>
        <taxon>Fungi</taxon>
        <taxon>Fungi incertae sedis</taxon>
        <taxon>Mucoromycota</taxon>
        <taxon>Mortierellomycotina</taxon>
        <taxon>Mortierellomycetes</taxon>
        <taxon>Mortierellales</taxon>
        <taxon>Mortierellaceae</taxon>
        <taxon>Modicella</taxon>
    </lineage>
</organism>
<gene>
    <name evidence="5" type="ORF">BGZ65_011041</name>
</gene>
<feature type="non-terminal residue" evidence="5">
    <location>
        <position position="248"/>
    </location>
</feature>
<feature type="region of interest" description="Disordered" evidence="3">
    <location>
        <begin position="75"/>
        <end position="94"/>
    </location>
</feature>
<dbReference type="GO" id="GO:0005737">
    <property type="term" value="C:cytoplasm"/>
    <property type="evidence" value="ECO:0007669"/>
    <property type="project" value="UniProtKB-SubCell"/>
</dbReference>
<protein>
    <recommendedName>
        <fullName evidence="4">UBX domain-containing protein</fullName>
    </recommendedName>
</protein>
<evidence type="ECO:0000256" key="2">
    <source>
        <dbReference type="ARBA" id="ARBA00022490"/>
    </source>
</evidence>
<evidence type="ECO:0000259" key="4">
    <source>
        <dbReference type="PROSITE" id="PS50033"/>
    </source>
</evidence>
<keyword evidence="6" id="KW-1185">Reference proteome</keyword>
<dbReference type="Pfam" id="PF00789">
    <property type="entry name" value="UBX"/>
    <property type="match status" value="1"/>
</dbReference>
<dbReference type="OrthoDB" id="10254930at2759"/>
<accession>A0A9P6MDJ6</accession>
<dbReference type="GO" id="GO:1903094">
    <property type="term" value="P:negative regulation of protein K48-linked deubiquitination"/>
    <property type="evidence" value="ECO:0007669"/>
    <property type="project" value="TreeGrafter"/>
</dbReference>
<dbReference type="SMART" id="SM00166">
    <property type="entry name" value="UBX"/>
    <property type="match status" value="1"/>
</dbReference>